<proteinExistence type="inferred from homology"/>
<dbReference type="PANTHER" id="PTHR11241:SF0">
    <property type="entry name" value="DEOXYURIDINE 5'-TRIPHOSPHATE NUCLEOTIDOHYDROLASE"/>
    <property type="match status" value="1"/>
</dbReference>
<dbReference type="EC" id="3.6.1.23" evidence="2"/>
<evidence type="ECO:0000256" key="1">
    <source>
        <dbReference type="ARBA" id="ARBA00006581"/>
    </source>
</evidence>
<dbReference type="SUPFAM" id="SSF51283">
    <property type="entry name" value="dUTPase-like"/>
    <property type="match status" value="1"/>
</dbReference>
<keyword evidence="4" id="KW-0546">Nucleotide metabolism</keyword>
<dbReference type="CDD" id="cd07557">
    <property type="entry name" value="trimeric_dUTPase"/>
    <property type="match status" value="1"/>
</dbReference>
<protein>
    <recommendedName>
        <fullName evidence="2">dUTP diphosphatase</fullName>
        <ecNumber evidence="2">3.6.1.23</ecNumber>
    </recommendedName>
</protein>
<dbReference type="Gene3D" id="2.70.40.10">
    <property type="match status" value="1"/>
</dbReference>
<dbReference type="InterPro" id="IPR036157">
    <property type="entry name" value="dUTPase-like_sf"/>
</dbReference>
<dbReference type="GO" id="GO:0004170">
    <property type="term" value="F:dUTP diphosphatase activity"/>
    <property type="evidence" value="ECO:0007669"/>
    <property type="project" value="UniProtKB-EC"/>
</dbReference>
<organism evidence="6">
    <name type="scientific">viral metagenome</name>
    <dbReference type="NCBI Taxonomy" id="1070528"/>
    <lineage>
        <taxon>unclassified sequences</taxon>
        <taxon>metagenomes</taxon>
        <taxon>organismal metagenomes</taxon>
    </lineage>
</organism>
<dbReference type="InterPro" id="IPR033704">
    <property type="entry name" value="dUTPase_trimeric"/>
</dbReference>
<accession>A0A6C0KCT5</accession>
<feature type="domain" description="dUTPase-like" evidence="5">
    <location>
        <begin position="55"/>
        <end position="186"/>
    </location>
</feature>
<evidence type="ECO:0000313" key="6">
    <source>
        <dbReference type="EMBL" id="QHU14991.1"/>
    </source>
</evidence>
<evidence type="ECO:0000256" key="2">
    <source>
        <dbReference type="ARBA" id="ARBA00012379"/>
    </source>
</evidence>
<dbReference type="Pfam" id="PF00692">
    <property type="entry name" value="dUTPase"/>
    <property type="match status" value="1"/>
</dbReference>
<dbReference type="GO" id="GO:0006226">
    <property type="term" value="P:dUMP biosynthetic process"/>
    <property type="evidence" value="ECO:0007669"/>
    <property type="project" value="InterPro"/>
</dbReference>
<dbReference type="GO" id="GO:0000287">
    <property type="term" value="F:magnesium ion binding"/>
    <property type="evidence" value="ECO:0007669"/>
    <property type="project" value="InterPro"/>
</dbReference>
<evidence type="ECO:0000259" key="5">
    <source>
        <dbReference type="Pfam" id="PF00692"/>
    </source>
</evidence>
<reference evidence="6" key="1">
    <citation type="journal article" date="2020" name="Nature">
        <title>Giant virus diversity and host interactions through global metagenomics.</title>
        <authorList>
            <person name="Schulz F."/>
            <person name="Roux S."/>
            <person name="Paez-Espino D."/>
            <person name="Jungbluth S."/>
            <person name="Walsh D.A."/>
            <person name="Denef V.J."/>
            <person name="McMahon K.D."/>
            <person name="Konstantinidis K.T."/>
            <person name="Eloe-Fadrosh E.A."/>
            <person name="Kyrpides N.C."/>
            <person name="Woyke T."/>
        </authorList>
    </citation>
    <scope>NUCLEOTIDE SEQUENCE</scope>
    <source>
        <strain evidence="6">GVMAG-S-1102244-55</strain>
    </source>
</reference>
<dbReference type="AlphaFoldDB" id="A0A6C0KCT5"/>
<dbReference type="InterPro" id="IPR029054">
    <property type="entry name" value="dUTPase-like"/>
</dbReference>
<evidence type="ECO:0000256" key="4">
    <source>
        <dbReference type="ARBA" id="ARBA00023080"/>
    </source>
</evidence>
<dbReference type="InterPro" id="IPR008181">
    <property type="entry name" value="dUTPase"/>
</dbReference>
<dbReference type="EMBL" id="MN740848">
    <property type="protein sequence ID" value="QHU14991.1"/>
    <property type="molecule type" value="Genomic_DNA"/>
</dbReference>
<dbReference type="GO" id="GO:0046081">
    <property type="term" value="P:dUTP catabolic process"/>
    <property type="evidence" value="ECO:0007669"/>
    <property type="project" value="InterPro"/>
</dbReference>
<comment type="similarity">
    <text evidence="1">Belongs to the dUTPase family.</text>
</comment>
<name>A0A6C0KCT5_9ZZZZ</name>
<dbReference type="PANTHER" id="PTHR11241">
    <property type="entry name" value="DEOXYURIDINE 5'-TRIPHOSPHATE NUCLEOTIDOHYDROLASE"/>
    <property type="match status" value="1"/>
</dbReference>
<sequence length="187" mass="20943">MSSLAHNMMNSRAHNIVPTYRVKLCLDNVDNEIVDLYKSKITKLANTRFSNKHPDSGFDLFVPDTVTIQPGKILLIDMKAKCSVYQVFKQTFLKNRPKPTPYYMYARSSVSKRGIMLVNSVGIIDCGYRGNLMAAFFNTTDNPVQINKGDRITQVCMPGLNYDFTVELTDTLEETERGAGGIGSTGR</sequence>
<keyword evidence="3" id="KW-0378">Hydrolase</keyword>
<evidence type="ECO:0000256" key="3">
    <source>
        <dbReference type="ARBA" id="ARBA00022801"/>
    </source>
</evidence>